<evidence type="ECO:0000256" key="2">
    <source>
        <dbReference type="ARBA" id="ARBA00010427"/>
    </source>
</evidence>
<dbReference type="GO" id="GO:0051301">
    <property type="term" value="P:cell division"/>
    <property type="evidence" value="ECO:0007669"/>
    <property type="project" value="UniProtKB-KW"/>
</dbReference>
<name>A0A177B8E8_9BILA</name>
<dbReference type="Pfam" id="PF16050">
    <property type="entry name" value="CDC73_N"/>
    <property type="match status" value="1"/>
</dbReference>
<feature type="domain" description="Cell division control protein 73 C-terminal" evidence="5">
    <location>
        <begin position="325"/>
        <end position="473"/>
    </location>
</feature>
<proteinExistence type="inferred from homology"/>
<dbReference type="OrthoDB" id="2186602at2759"/>
<dbReference type="InterPro" id="IPR007852">
    <property type="entry name" value="Cdc73/Parafibromin"/>
</dbReference>
<organism evidence="7 8">
    <name type="scientific">Intoshia linei</name>
    <dbReference type="NCBI Taxonomy" id="1819745"/>
    <lineage>
        <taxon>Eukaryota</taxon>
        <taxon>Metazoa</taxon>
        <taxon>Spiralia</taxon>
        <taxon>Lophotrochozoa</taxon>
        <taxon>Mesozoa</taxon>
        <taxon>Orthonectida</taxon>
        <taxon>Rhopaluridae</taxon>
        <taxon>Intoshia</taxon>
    </lineage>
</organism>
<accession>A0A177B8E8</accession>
<keyword evidence="8" id="KW-1185">Reference proteome</keyword>
<feature type="domain" description="Paf1 complex subunit Cdc73 N-terminal" evidence="6">
    <location>
        <begin position="2"/>
        <end position="269"/>
    </location>
</feature>
<dbReference type="Gene3D" id="3.40.50.11990">
    <property type="entry name" value="RNA polymerase II accessory factor, Cdc73 C-terminal domain"/>
    <property type="match status" value="1"/>
</dbReference>
<dbReference type="GO" id="GO:0032968">
    <property type="term" value="P:positive regulation of transcription elongation by RNA polymerase II"/>
    <property type="evidence" value="ECO:0007669"/>
    <property type="project" value="TreeGrafter"/>
</dbReference>
<evidence type="ECO:0000256" key="3">
    <source>
        <dbReference type="ARBA" id="ARBA00023163"/>
    </source>
</evidence>
<protein>
    <submittedName>
        <fullName evidence="7">Cell division cycle protein 73</fullName>
    </submittedName>
</protein>
<dbReference type="EMBL" id="LWCA01000131">
    <property type="protein sequence ID" value="OAF70587.1"/>
    <property type="molecule type" value="Genomic_DNA"/>
</dbReference>
<reference evidence="7 8" key="1">
    <citation type="submission" date="2016-04" db="EMBL/GenBank/DDBJ databases">
        <title>The genome of Intoshia linei affirms orthonectids as highly simplified spiralians.</title>
        <authorList>
            <person name="Mikhailov K.V."/>
            <person name="Slusarev G.S."/>
            <person name="Nikitin M.A."/>
            <person name="Logacheva M.D."/>
            <person name="Penin A."/>
            <person name="Aleoshin V."/>
            <person name="Panchin Y.V."/>
        </authorList>
    </citation>
    <scope>NUCLEOTIDE SEQUENCE [LARGE SCALE GENOMIC DNA]</scope>
    <source>
        <strain evidence="7">Intl2013</strain>
        <tissue evidence="7">Whole animal</tissue>
    </source>
</reference>
<evidence type="ECO:0000313" key="8">
    <source>
        <dbReference type="Proteomes" id="UP000078046"/>
    </source>
</evidence>
<dbReference type="InterPro" id="IPR031336">
    <property type="entry name" value="CDC73_C"/>
</dbReference>
<dbReference type="PANTHER" id="PTHR12466">
    <property type="entry name" value="CDC73 DOMAIN PROTEIN"/>
    <property type="match status" value="1"/>
</dbReference>
<keyword evidence="7" id="KW-0131">Cell cycle</keyword>
<keyword evidence="4" id="KW-0539">Nucleus</keyword>
<comment type="similarity">
    <text evidence="2">Belongs to the CDC73 family.</text>
</comment>
<evidence type="ECO:0000256" key="1">
    <source>
        <dbReference type="ARBA" id="ARBA00004123"/>
    </source>
</evidence>
<dbReference type="Proteomes" id="UP000078046">
    <property type="component" value="Unassembled WGS sequence"/>
</dbReference>
<dbReference type="PANTHER" id="PTHR12466:SF8">
    <property type="entry name" value="PARAFIBROMIN"/>
    <property type="match status" value="1"/>
</dbReference>
<evidence type="ECO:0000259" key="6">
    <source>
        <dbReference type="Pfam" id="PF16050"/>
    </source>
</evidence>
<dbReference type="InterPro" id="IPR038103">
    <property type="entry name" value="CDC73_C_sf"/>
</dbReference>
<comment type="caution">
    <text evidence="7">The sequence shown here is derived from an EMBL/GenBank/DDBJ whole genome shotgun (WGS) entry which is preliminary data.</text>
</comment>
<dbReference type="Pfam" id="PF05179">
    <property type="entry name" value="CDC73_C"/>
    <property type="match status" value="1"/>
</dbReference>
<gene>
    <name evidence="7" type="ORF">A3Q56_01683</name>
</gene>
<evidence type="ECO:0000313" key="7">
    <source>
        <dbReference type="EMBL" id="OAF70587.1"/>
    </source>
</evidence>
<evidence type="ECO:0000259" key="5">
    <source>
        <dbReference type="Pfam" id="PF05179"/>
    </source>
</evidence>
<dbReference type="GO" id="GO:0000993">
    <property type="term" value="F:RNA polymerase II complex binding"/>
    <property type="evidence" value="ECO:0007669"/>
    <property type="project" value="TreeGrafter"/>
</dbReference>
<dbReference type="GO" id="GO:0006368">
    <property type="term" value="P:transcription elongation by RNA polymerase II"/>
    <property type="evidence" value="ECO:0007669"/>
    <property type="project" value="InterPro"/>
</dbReference>
<evidence type="ECO:0000256" key="4">
    <source>
        <dbReference type="ARBA" id="ARBA00023242"/>
    </source>
</evidence>
<dbReference type="InterPro" id="IPR032041">
    <property type="entry name" value="Cdc73_N"/>
</dbReference>
<comment type="subcellular location">
    <subcellularLocation>
        <location evidence="1">Nucleus</location>
    </subcellularLocation>
</comment>
<keyword evidence="7" id="KW-0132">Cell division</keyword>
<keyword evidence="3" id="KW-0804">Transcription</keyword>
<dbReference type="GO" id="GO:0016593">
    <property type="term" value="C:Cdc73/Paf1 complex"/>
    <property type="evidence" value="ECO:0007669"/>
    <property type="project" value="InterPro"/>
</dbReference>
<sequence>MDVLKLIRSYTLSKKSIIEQNSFVKFSDDVFDKNAKTNYRIWGTGKDGIPADFYNIGSIMFLLANSKLPHPSYVLAATNASISVIRRPDRRDLLSYINGITDISANIDISAELAETTVLSESIEVETNSNLDNDEVSKKRLKSMIDSSNNTNVLQNSMKESTLTQSIPLGKIAALKAKRLARKRTTISQPETILTTSKSLSLIENHSKIFNKIRTFERIYENRHTVLRSRKKKFTTSVFNILKCIKNRENKQSNTIESVERTNNQSYSRYEQKTHEETEGFKIKTKLTYSGMTLKSVTSGLSSVKPKSRFDVEKVVLPVAKKKVSRTPIIVIPASTNSIITMFNCKSILGDLKYADNLKTDINRPNEIIINRKSSSSTFPYKVIDNVNKLEPDDWSRVIAVFVQGPAWQFKGWPWNGNPVEIFSNLKAFHLKWKELPIDTNIKKWSVEILELDRIKRHLDRALLQQIWKSIDTYLIKYKPNLRF</sequence>
<dbReference type="AlphaFoldDB" id="A0A177B8E8"/>